<dbReference type="EMBL" id="PZQS01000005">
    <property type="protein sequence ID" value="PVD30836.1"/>
    <property type="molecule type" value="Genomic_DNA"/>
</dbReference>
<protein>
    <submittedName>
        <fullName evidence="2">Uncharacterized protein</fullName>
    </submittedName>
</protein>
<evidence type="ECO:0000313" key="3">
    <source>
        <dbReference type="Proteomes" id="UP000245119"/>
    </source>
</evidence>
<reference evidence="2 3" key="1">
    <citation type="submission" date="2018-04" db="EMBL/GenBank/DDBJ databases">
        <title>The genome of golden apple snail Pomacea canaliculata provides insight into stress tolerance and invasive adaptation.</title>
        <authorList>
            <person name="Liu C."/>
            <person name="Liu B."/>
            <person name="Ren Y."/>
            <person name="Zhang Y."/>
            <person name="Wang H."/>
            <person name="Li S."/>
            <person name="Jiang F."/>
            <person name="Yin L."/>
            <person name="Zhang G."/>
            <person name="Qian W."/>
            <person name="Fan W."/>
        </authorList>
    </citation>
    <scope>NUCLEOTIDE SEQUENCE [LARGE SCALE GENOMIC DNA]</scope>
    <source>
        <strain evidence="2">SZHN2017</strain>
        <tissue evidence="2">Muscle</tissue>
    </source>
</reference>
<gene>
    <name evidence="2" type="ORF">C0Q70_10111</name>
</gene>
<dbReference type="AlphaFoldDB" id="A0A2T7PBP8"/>
<keyword evidence="3" id="KW-1185">Reference proteome</keyword>
<accession>A0A2T7PBP8</accession>
<dbReference type="Proteomes" id="UP000245119">
    <property type="component" value="Linkage Group LG5"/>
</dbReference>
<evidence type="ECO:0000313" key="2">
    <source>
        <dbReference type="EMBL" id="PVD30836.1"/>
    </source>
</evidence>
<organism evidence="2 3">
    <name type="scientific">Pomacea canaliculata</name>
    <name type="common">Golden apple snail</name>
    <dbReference type="NCBI Taxonomy" id="400727"/>
    <lineage>
        <taxon>Eukaryota</taxon>
        <taxon>Metazoa</taxon>
        <taxon>Spiralia</taxon>
        <taxon>Lophotrochozoa</taxon>
        <taxon>Mollusca</taxon>
        <taxon>Gastropoda</taxon>
        <taxon>Caenogastropoda</taxon>
        <taxon>Architaenioglossa</taxon>
        <taxon>Ampullarioidea</taxon>
        <taxon>Ampullariidae</taxon>
        <taxon>Pomacea</taxon>
    </lineage>
</organism>
<proteinExistence type="predicted"/>
<feature type="compositionally biased region" description="Polar residues" evidence="1">
    <location>
        <begin position="1"/>
        <end position="21"/>
    </location>
</feature>
<evidence type="ECO:0000256" key="1">
    <source>
        <dbReference type="SAM" id="MobiDB-lite"/>
    </source>
</evidence>
<name>A0A2T7PBP8_POMCA</name>
<feature type="region of interest" description="Disordered" evidence="1">
    <location>
        <begin position="1"/>
        <end position="75"/>
    </location>
</feature>
<comment type="caution">
    <text evidence="2">The sequence shown here is derived from an EMBL/GenBank/DDBJ whole genome shotgun (WGS) entry which is preliminary data.</text>
</comment>
<sequence length="75" mass="8312">MVRADSQSNNSVDYEATNSPTECKHFQQQDGISKRMPTAPQYEELEEHPGGVNLPPGKNIVGEPPLYQNRFVAAP</sequence>